<reference evidence="1" key="1">
    <citation type="submission" date="2020-05" db="EMBL/GenBank/DDBJ databases">
        <authorList>
            <person name="Chiriac C."/>
            <person name="Salcher M."/>
            <person name="Ghai R."/>
            <person name="Kavagutti S V."/>
        </authorList>
    </citation>
    <scope>NUCLEOTIDE SEQUENCE</scope>
</reference>
<accession>A0A6J6W3E6</accession>
<gene>
    <name evidence="1" type="ORF">UFOPK2918_00736</name>
</gene>
<sequence>MRTVSSANQRKNSAAYAASPRASGIAFPFSREINVAIASNSLVIISKALRKISDLNRGAVFAHAIAAASAAAIAASHCASEASETSAITELSLGSWTATLPAPSTHWPSIYNCVCIAASIRSACKKLKPMRSTIETLKYVAFNANKKEF</sequence>
<organism evidence="1">
    <name type="scientific">freshwater metagenome</name>
    <dbReference type="NCBI Taxonomy" id="449393"/>
    <lineage>
        <taxon>unclassified sequences</taxon>
        <taxon>metagenomes</taxon>
        <taxon>ecological metagenomes</taxon>
    </lineage>
</organism>
<dbReference type="EMBL" id="CAEZZT010000044">
    <property type="protein sequence ID" value="CAB4778279.1"/>
    <property type="molecule type" value="Genomic_DNA"/>
</dbReference>
<proteinExistence type="predicted"/>
<evidence type="ECO:0000313" key="1">
    <source>
        <dbReference type="EMBL" id="CAB4778279.1"/>
    </source>
</evidence>
<dbReference type="AlphaFoldDB" id="A0A6J6W3E6"/>
<name>A0A6J6W3E6_9ZZZZ</name>
<protein>
    <submittedName>
        <fullName evidence="1">Unannotated protein</fullName>
    </submittedName>
</protein>